<organism evidence="3 4">
    <name type="scientific">Nesterenkonia flava</name>
    <dbReference type="NCBI Taxonomy" id="469799"/>
    <lineage>
        <taxon>Bacteria</taxon>
        <taxon>Bacillati</taxon>
        <taxon>Actinomycetota</taxon>
        <taxon>Actinomycetes</taxon>
        <taxon>Micrococcales</taxon>
        <taxon>Micrococcaceae</taxon>
        <taxon>Nesterenkonia</taxon>
    </lineage>
</organism>
<dbReference type="EMBL" id="JAVKGT010000034">
    <property type="protein sequence ID" value="MDR5712713.1"/>
    <property type="molecule type" value="Genomic_DNA"/>
</dbReference>
<evidence type="ECO:0000256" key="1">
    <source>
        <dbReference type="SAM" id="MobiDB-lite"/>
    </source>
</evidence>
<dbReference type="Pfam" id="PF08239">
    <property type="entry name" value="SH3_3"/>
    <property type="match status" value="1"/>
</dbReference>
<reference evidence="4" key="1">
    <citation type="submission" date="2023-07" db="EMBL/GenBank/DDBJ databases">
        <title>Description of three actinobacteria isolated from air of manufacturing shop in a pharmaceutical factory.</title>
        <authorList>
            <person name="Zhang D.-F."/>
        </authorList>
    </citation>
    <scope>NUCLEOTIDE SEQUENCE [LARGE SCALE GENOMIC DNA]</scope>
    <source>
        <strain evidence="4">CCTCC AB 207010</strain>
    </source>
</reference>
<name>A0ABU1FX34_9MICC</name>
<protein>
    <submittedName>
        <fullName evidence="3">SH3 domain-containing protein</fullName>
    </submittedName>
</protein>
<feature type="region of interest" description="Disordered" evidence="1">
    <location>
        <begin position="26"/>
        <end position="99"/>
    </location>
</feature>
<feature type="domain" description="SH3b" evidence="2">
    <location>
        <begin position="130"/>
        <end position="183"/>
    </location>
</feature>
<proteinExistence type="predicted"/>
<feature type="compositionally biased region" description="Low complexity" evidence="1">
    <location>
        <begin position="34"/>
        <end position="51"/>
    </location>
</feature>
<dbReference type="Proteomes" id="UP001260872">
    <property type="component" value="Unassembled WGS sequence"/>
</dbReference>
<evidence type="ECO:0000259" key="2">
    <source>
        <dbReference type="Pfam" id="PF08239"/>
    </source>
</evidence>
<comment type="caution">
    <text evidence="3">The sequence shown here is derived from an EMBL/GenBank/DDBJ whole genome shotgun (WGS) entry which is preliminary data.</text>
</comment>
<gene>
    <name evidence="3" type="ORF">RH857_11325</name>
</gene>
<feature type="compositionally biased region" description="Acidic residues" evidence="1">
    <location>
        <begin position="57"/>
        <end position="71"/>
    </location>
</feature>
<dbReference type="RefSeq" id="WP_310538086.1">
    <property type="nucleotide sequence ID" value="NZ_BAAAOC010000077.1"/>
</dbReference>
<feature type="compositionally biased region" description="Low complexity" evidence="1">
    <location>
        <begin position="72"/>
        <end position="84"/>
    </location>
</feature>
<evidence type="ECO:0000313" key="4">
    <source>
        <dbReference type="Proteomes" id="UP001260872"/>
    </source>
</evidence>
<sequence length="301" mass="31493">MSPLERIPALSTAAVGLTGLLALTACGGDEEPAPAETVTETAPAPETVEPTGGEQDRPEDDDSGQESEETSAPEPTAEAETPSPGDEVPPGGIAQVPQEDLPGEDFEMYYAEGDELGVAGLDPDDAPLEVFAVPGEDSEVVGGLQPTDAVTVTGRQRTGSEDPDFGIWTEVQLADGYGWVEGGLFYFGATEDITDELLDDVPPAEDPQAIAEGVAERLADAGEDITDDDGEPVGPDWTLITTPEETGEDFYRIDVTGMMDDSVAGHRLFVTVEEQADGYALAQVERTLLCSRGVGESGLCS</sequence>
<dbReference type="PROSITE" id="PS51257">
    <property type="entry name" value="PROKAR_LIPOPROTEIN"/>
    <property type="match status" value="1"/>
</dbReference>
<keyword evidence="4" id="KW-1185">Reference proteome</keyword>
<accession>A0ABU1FX34</accession>
<evidence type="ECO:0000313" key="3">
    <source>
        <dbReference type="EMBL" id="MDR5712713.1"/>
    </source>
</evidence>
<dbReference type="InterPro" id="IPR003646">
    <property type="entry name" value="SH3-like_bac-type"/>
</dbReference>